<reference evidence="4 5" key="1">
    <citation type="submission" date="2019-05" db="EMBL/GenBank/DDBJ databases">
        <authorList>
            <person name="Pankratov T."/>
            <person name="Grouzdev D."/>
        </authorList>
    </citation>
    <scope>NUCLEOTIDE SEQUENCE [LARGE SCALE GENOMIC DNA]</scope>
    <source>
        <strain evidence="4 5">KEBCLARHB70R</strain>
    </source>
</reference>
<dbReference type="GO" id="GO:0000976">
    <property type="term" value="F:transcription cis-regulatory region binding"/>
    <property type="evidence" value="ECO:0007669"/>
    <property type="project" value="TreeGrafter"/>
</dbReference>
<dbReference type="Proteomes" id="UP000305654">
    <property type="component" value="Unassembled WGS sequence"/>
</dbReference>
<evidence type="ECO:0000256" key="2">
    <source>
        <dbReference type="PROSITE-ProRule" id="PRU00335"/>
    </source>
</evidence>
<comment type="caution">
    <text evidence="4">The sequence shown here is derived from an EMBL/GenBank/DDBJ whole genome shotgun (WGS) entry which is preliminary data.</text>
</comment>
<evidence type="ECO:0000256" key="1">
    <source>
        <dbReference type="ARBA" id="ARBA00023125"/>
    </source>
</evidence>
<dbReference type="EMBL" id="VCDI01000001">
    <property type="protein sequence ID" value="TLU74311.1"/>
    <property type="molecule type" value="Genomic_DNA"/>
</dbReference>
<dbReference type="OrthoDB" id="2356263at2"/>
<dbReference type="SUPFAM" id="SSF46689">
    <property type="entry name" value="Homeodomain-like"/>
    <property type="match status" value="1"/>
</dbReference>
<accession>A0A5R9JF90</accession>
<evidence type="ECO:0000313" key="5">
    <source>
        <dbReference type="Proteomes" id="UP000305654"/>
    </source>
</evidence>
<evidence type="ECO:0000313" key="4">
    <source>
        <dbReference type="EMBL" id="TLU74311.1"/>
    </source>
</evidence>
<dbReference type="Pfam" id="PF00440">
    <property type="entry name" value="TetR_N"/>
    <property type="match status" value="1"/>
</dbReference>
<dbReference type="Gene3D" id="1.10.357.10">
    <property type="entry name" value="Tetracycline Repressor, domain 2"/>
    <property type="match status" value="1"/>
</dbReference>
<name>A0A5R9JF90_9PROT</name>
<evidence type="ECO:0000259" key="3">
    <source>
        <dbReference type="PROSITE" id="PS50977"/>
    </source>
</evidence>
<proteinExistence type="predicted"/>
<dbReference type="RefSeq" id="WP_138324562.1">
    <property type="nucleotide sequence ID" value="NZ_VCDI01000001.1"/>
</dbReference>
<sequence>MGNLAPHALGRVAGRNAATTRTTLLEAGAYWFARKSYDHVNVREIADRAGVAPALINRYFGSKALLFSELLAEAGHAANPLDGDISNLGERLAAFMLADPDVARDLPGGSSLMILLHSIASIGVQDLVVDQVRQLATQRLVDMLEGAEREQRAALIFGYLIGCLMIRQMVPLTATTTLCLADAIQHCVEVRP</sequence>
<gene>
    <name evidence="4" type="ORF">FE263_03730</name>
</gene>
<feature type="DNA-binding region" description="H-T-H motif" evidence="2">
    <location>
        <begin position="41"/>
        <end position="60"/>
    </location>
</feature>
<dbReference type="PANTHER" id="PTHR30055">
    <property type="entry name" value="HTH-TYPE TRANSCRIPTIONAL REGULATOR RUTR"/>
    <property type="match status" value="1"/>
</dbReference>
<dbReference type="PROSITE" id="PS50977">
    <property type="entry name" value="HTH_TETR_2"/>
    <property type="match status" value="1"/>
</dbReference>
<keyword evidence="5" id="KW-1185">Reference proteome</keyword>
<feature type="domain" description="HTH tetR-type" evidence="3">
    <location>
        <begin position="18"/>
        <end position="78"/>
    </location>
</feature>
<dbReference type="Pfam" id="PF17920">
    <property type="entry name" value="TetR_C_16"/>
    <property type="match status" value="1"/>
</dbReference>
<dbReference type="InterPro" id="IPR001647">
    <property type="entry name" value="HTH_TetR"/>
</dbReference>
<dbReference type="PANTHER" id="PTHR30055:SF146">
    <property type="entry name" value="HTH-TYPE TRANSCRIPTIONAL DUAL REGULATOR CECR"/>
    <property type="match status" value="1"/>
</dbReference>
<dbReference type="InterPro" id="IPR050109">
    <property type="entry name" value="HTH-type_TetR-like_transc_reg"/>
</dbReference>
<dbReference type="SUPFAM" id="SSF48498">
    <property type="entry name" value="Tetracyclin repressor-like, C-terminal domain"/>
    <property type="match status" value="1"/>
</dbReference>
<dbReference type="AlphaFoldDB" id="A0A5R9JF90"/>
<dbReference type="InterPro" id="IPR036271">
    <property type="entry name" value="Tet_transcr_reg_TetR-rel_C_sf"/>
</dbReference>
<keyword evidence="1 2" id="KW-0238">DNA-binding</keyword>
<dbReference type="InterPro" id="IPR009057">
    <property type="entry name" value="Homeodomain-like_sf"/>
</dbReference>
<dbReference type="GO" id="GO:0003700">
    <property type="term" value="F:DNA-binding transcription factor activity"/>
    <property type="evidence" value="ECO:0007669"/>
    <property type="project" value="TreeGrafter"/>
</dbReference>
<protein>
    <submittedName>
        <fullName evidence="4">TetR/AcrR family transcriptional regulator</fullName>
    </submittedName>
</protein>
<dbReference type="InterPro" id="IPR041678">
    <property type="entry name" value="TetR_C_16"/>
</dbReference>
<organism evidence="4 5">
    <name type="scientific">Lichenicoccus roseus</name>
    <dbReference type="NCBI Taxonomy" id="2683649"/>
    <lineage>
        <taxon>Bacteria</taxon>
        <taxon>Pseudomonadati</taxon>
        <taxon>Pseudomonadota</taxon>
        <taxon>Alphaproteobacteria</taxon>
        <taxon>Acetobacterales</taxon>
        <taxon>Acetobacteraceae</taxon>
        <taxon>Lichenicoccus</taxon>
    </lineage>
</organism>